<dbReference type="InterPro" id="IPR010982">
    <property type="entry name" value="Lambda_DNA-bd_dom_sf"/>
</dbReference>
<dbReference type="PROSITE" id="PS50943">
    <property type="entry name" value="HTH_CROC1"/>
    <property type="match status" value="1"/>
</dbReference>
<evidence type="ECO:0000313" key="3">
    <source>
        <dbReference type="Proteomes" id="UP000647172"/>
    </source>
</evidence>
<dbReference type="InterPro" id="IPR001387">
    <property type="entry name" value="Cro/C1-type_HTH"/>
</dbReference>
<dbReference type="GO" id="GO:0003677">
    <property type="term" value="F:DNA binding"/>
    <property type="evidence" value="ECO:0007669"/>
    <property type="project" value="InterPro"/>
</dbReference>
<proteinExistence type="predicted"/>
<dbReference type="AlphaFoldDB" id="A0A919JPQ5"/>
<dbReference type="RefSeq" id="WP_203774948.1">
    <property type="nucleotide sequence ID" value="NZ_BAAAYJ010000074.1"/>
</dbReference>
<name>A0A919JPQ5_9ACTN</name>
<evidence type="ECO:0000313" key="2">
    <source>
        <dbReference type="EMBL" id="GIE53127.1"/>
    </source>
</evidence>
<reference evidence="2" key="1">
    <citation type="submission" date="2021-01" db="EMBL/GenBank/DDBJ databases">
        <title>Whole genome shotgun sequence of Actinoplanes nipponensis NBRC 14063.</title>
        <authorList>
            <person name="Komaki H."/>
            <person name="Tamura T."/>
        </authorList>
    </citation>
    <scope>NUCLEOTIDE SEQUENCE</scope>
    <source>
        <strain evidence="2">NBRC 14063</strain>
    </source>
</reference>
<protein>
    <recommendedName>
        <fullName evidence="1">HTH cro/C1-type domain-containing protein</fullName>
    </recommendedName>
</protein>
<keyword evidence="3" id="KW-1185">Reference proteome</keyword>
<organism evidence="2 3">
    <name type="scientific">Actinoplanes nipponensis</name>
    <dbReference type="NCBI Taxonomy" id="135950"/>
    <lineage>
        <taxon>Bacteria</taxon>
        <taxon>Bacillati</taxon>
        <taxon>Actinomycetota</taxon>
        <taxon>Actinomycetes</taxon>
        <taxon>Micromonosporales</taxon>
        <taxon>Micromonosporaceae</taxon>
        <taxon>Actinoplanes</taxon>
    </lineage>
</organism>
<sequence length="73" mass="8358">MAKQWSQLQLAHRMREVGAKHRGTATVSSLLIMLSKWENERKSANQYNLHLLAAALDVPVERLNLPVDPDYVF</sequence>
<dbReference type="Gene3D" id="1.10.260.40">
    <property type="entry name" value="lambda repressor-like DNA-binding domains"/>
    <property type="match status" value="1"/>
</dbReference>
<feature type="domain" description="HTH cro/C1-type" evidence="1">
    <location>
        <begin position="33"/>
        <end position="63"/>
    </location>
</feature>
<comment type="caution">
    <text evidence="2">The sequence shown here is derived from an EMBL/GenBank/DDBJ whole genome shotgun (WGS) entry which is preliminary data.</text>
</comment>
<accession>A0A919JPQ5</accession>
<evidence type="ECO:0000259" key="1">
    <source>
        <dbReference type="PROSITE" id="PS50943"/>
    </source>
</evidence>
<dbReference type="EMBL" id="BOMQ01000079">
    <property type="protein sequence ID" value="GIE53127.1"/>
    <property type="molecule type" value="Genomic_DNA"/>
</dbReference>
<gene>
    <name evidence="2" type="ORF">Ani05nite_66610</name>
</gene>
<dbReference type="CDD" id="cd00093">
    <property type="entry name" value="HTH_XRE"/>
    <property type="match status" value="1"/>
</dbReference>
<dbReference type="Proteomes" id="UP000647172">
    <property type="component" value="Unassembled WGS sequence"/>
</dbReference>